<dbReference type="EMBL" id="CP026109">
    <property type="protein sequence ID" value="AUT76383.1"/>
    <property type="molecule type" value="Genomic_DNA"/>
</dbReference>
<evidence type="ECO:0000313" key="3">
    <source>
        <dbReference type="EMBL" id="AUT76383.1"/>
    </source>
</evidence>
<feature type="region of interest" description="Disordered" evidence="1">
    <location>
        <begin position="154"/>
        <end position="174"/>
    </location>
</feature>
<evidence type="ECO:0000259" key="2">
    <source>
        <dbReference type="Pfam" id="PF18686"/>
    </source>
</evidence>
<organism evidence="3 4">
    <name type="scientific">Paraburkholderia hospita</name>
    <dbReference type="NCBI Taxonomy" id="169430"/>
    <lineage>
        <taxon>Bacteria</taxon>
        <taxon>Pseudomonadati</taxon>
        <taxon>Pseudomonadota</taxon>
        <taxon>Betaproteobacteria</taxon>
        <taxon>Burkholderiales</taxon>
        <taxon>Burkholderiaceae</taxon>
        <taxon>Paraburkholderia</taxon>
    </lineage>
</organism>
<sequence length="384" mass="43176">MGTREIRRLAVRLRALVEIDHSGSRIMPYPLRIGMAKEQFKQEIMEYYFPDLCKSSTESSYADDYAAIGAFLTRTDEVLHKLIPLENKLRELALENVKQLRASTSSLTKTDFDTKEVTRKILTRALLDVETQAGFSQAKSGLLHDNSVFGEGKGSQVTLTDKGRTTESKRGNAQDVSLPASVPKIIGNIHPTDFMVLLKHGYMFKDVGAESAHGEFTHRLQWYAIIKAQGELNLANKPIDLYKKMWFKSTLGTTNIPTNLKLYMWVALLDNLSSEKQALNLGTVAWTANTFNAPEDMNTALTRKNYRPEAQFKEQDSSNLFVLRKLLTARLEKRDVGGYDGGTDRYSKKKLVDGKAKTILAGRHTVGDTNLSDLKHVVVWIESL</sequence>
<feature type="domain" description="DUF5636" evidence="2">
    <location>
        <begin position="183"/>
        <end position="273"/>
    </location>
</feature>
<dbReference type="KEGG" id="phs:C2L64_50005"/>
<evidence type="ECO:0000313" key="4">
    <source>
        <dbReference type="Proteomes" id="UP000236649"/>
    </source>
</evidence>
<accession>A0AAN1JN12</accession>
<dbReference type="InterPro" id="IPR040708">
    <property type="entry name" value="DUF5636"/>
</dbReference>
<feature type="compositionally biased region" description="Basic and acidic residues" evidence="1">
    <location>
        <begin position="161"/>
        <end position="172"/>
    </location>
</feature>
<name>A0AAN1JN12_9BURK</name>
<dbReference type="Proteomes" id="UP000236649">
    <property type="component" value="Chromosome 5"/>
</dbReference>
<dbReference type="Pfam" id="PF18686">
    <property type="entry name" value="DUF5636"/>
    <property type="match status" value="1"/>
</dbReference>
<gene>
    <name evidence="3" type="ORF">C2L64_50005</name>
</gene>
<protein>
    <recommendedName>
        <fullName evidence="2">DUF5636 domain-containing protein</fullName>
    </recommendedName>
</protein>
<reference evidence="3 4" key="1">
    <citation type="submission" date="2018-01" db="EMBL/GenBank/DDBJ databases">
        <title>Species boundaries and ecological features among Paraburkholderia terrae DSMZ17804T, P. hospita DSMZ17164T and P. caribensis DSMZ13236T.</title>
        <authorList>
            <person name="Pratama A.A."/>
        </authorList>
    </citation>
    <scope>NUCLEOTIDE SEQUENCE [LARGE SCALE GENOMIC DNA]</scope>
    <source>
        <strain evidence="3 4">DSM 17164</strain>
    </source>
</reference>
<proteinExistence type="predicted"/>
<dbReference type="AlphaFoldDB" id="A0AAN1JN12"/>
<evidence type="ECO:0000256" key="1">
    <source>
        <dbReference type="SAM" id="MobiDB-lite"/>
    </source>
</evidence>